<evidence type="ECO:0000313" key="3">
    <source>
        <dbReference type="EMBL" id="ACO78979.1"/>
    </source>
</evidence>
<dbReference type="PANTHER" id="PTHR43586">
    <property type="entry name" value="CYSTEINE DESULFURASE"/>
    <property type="match status" value="1"/>
</dbReference>
<proteinExistence type="predicted"/>
<dbReference type="Proteomes" id="UP000002424">
    <property type="component" value="Chromosome"/>
</dbReference>
<dbReference type="EnsemblBacteria" id="ACO78979">
    <property type="protein sequence ID" value="ACO78979"/>
    <property type="gene ID" value="Avin_28070"/>
</dbReference>
<dbReference type="InterPro" id="IPR015421">
    <property type="entry name" value="PyrdxlP-dep_Trfase_major"/>
</dbReference>
<dbReference type="InterPro" id="IPR000192">
    <property type="entry name" value="Aminotrans_V_dom"/>
</dbReference>
<evidence type="ECO:0000256" key="1">
    <source>
        <dbReference type="ARBA" id="ARBA00022898"/>
    </source>
</evidence>
<reference evidence="3 4" key="1">
    <citation type="journal article" date="2009" name="J. Bacteriol.">
        <title>Genome sequence of Azotobacter vinelandii, an obligate aerobe specialized to support diverse anaerobic metabolic processes.</title>
        <authorList>
            <person name="Setubal J.C."/>
            <person name="dos Santos P."/>
            <person name="Goldman B.S."/>
            <person name="Ertesvag H."/>
            <person name="Espin G."/>
            <person name="Rubio L.M."/>
            <person name="Valla S."/>
            <person name="Almeida N.F."/>
            <person name="Balasubramanian D."/>
            <person name="Cromes L."/>
            <person name="Curatti L."/>
            <person name="Du Z."/>
            <person name="Godsy E."/>
            <person name="Goodner B."/>
            <person name="Hellner-Burris K."/>
            <person name="Hernandez J.A."/>
            <person name="Houmiel K."/>
            <person name="Imperial J."/>
            <person name="Kennedy C."/>
            <person name="Larson T.J."/>
            <person name="Latreille P."/>
            <person name="Ligon L.S."/>
            <person name="Lu J."/>
            <person name="Maerk M."/>
            <person name="Miller N.M."/>
            <person name="Norton S."/>
            <person name="O'Carroll I.P."/>
            <person name="Paulsen I."/>
            <person name="Raulfs E.C."/>
            <person name="Roemer R."/>
            <person name="Rosser J."/>
            <person name="Segura D."/>
            <person name="Slater S."/>
            <person name="Stricklin S.L."/>
            <person name="Studholme D.J."/>
            <person name="Sun J."/>
            <person name="Viana C.J."/>
            <person name="Wallin E."/>
            <person name="Wang B."/>
            <person name="Wheeler C."/>
            <person name="Zhu H."/>
            <person name="Dean D.R."/>
            <person name="Dixon R."/>
            <person name="Wood D."/>
        </authorList>
    </citation>
    <scope>NUCLEOTIDE SEQUENCE [LARGE SCALE GENOMIC DNA]</scope>
    <source>
        <strain evidence="4">DJ / ATCC BAA-1303</strain>
    </source>
</reference>
<dbReference type="InterPro" id="IPR015424">
    <property type="entry name" value="PyrdxlP-dep_Trfase"/>
</dbReference>
<gene>
    <name evidence="3" type="ordered locus">Avin_28070</name>
</gene>
<dbReference type="SUPFAM" id="SSF53383">
    <property type="entry name" value="PLP-dependent transferases"/>
    <property type="match status" value="1"/>
</dbReference>
<feature type="domain" description="Aminotransferase class V" evidence="2">
    <location>
        <begin position="60"/>
        <end position="434"/>
    </location>
</feature>
<dbReference type="Pfam" id="PF00266">
    <property type="entry name" value="Aminotran_5"/>
    <property type="match status" value="1"/>
</dbReference>
<dbReference type="InterPro" id="IPR015422">
    <property type="entry name" value="PyrdxlP-dep_Trfase_small"/>
</dbReference>
<evidence type="ECO:0000313" key="4">
    <source>
        <dbReference type="Proteomes" id="UP000002424"/>
    </source>
</evidence>
<dbReference type="KEGG" id="avn:Avin_28070"/>
<dbReference type="HOGENOM" id="CLU_003433_2_2_6"/>
<accession>C1DKX7</accession>
<dbReference type="STRING" id="322710.Avin_28070"/>
<dbReference type="eggNOG" id="COG0520">
    <property type="taxonomic scope" value="Bacteria"/>
</dbReference>
<keyword evidence="4" id="KW-1185">Reference proteome</keyword>
<evidence type="ECO:0000259" key="2">
    <source>
        <dbReference type="Pfam" id="PF00266"/>
    </source>
</evidence>
<protein>
    <submittedName>
        <fullName evidence="3">Cysteine desulfurase-like protein</fullName>
    </submittedName>
</protein>
<sequence>MSPRDSHLFLHSNCARGNVGYALSIQCSFMGVLAMPTLDLSFVRSQFPAFAEPSLDGQGFFDNAGGSYTCQQVIDHLNRYYRQMKIQPYGAHPASRRAGEEMDHSHVEIASYLGVSAEEVHLGPSTSQNTYVLAEAFGNRLQPGDEIIVTNQDHEANNGVWRRLAKRGIVIKEWQVNPSTGSLNTEALQALLSTRTKVVAFTHCSNILGEINPVRKICEIVHAAGALAVVDGVSYAGHGLPDVSQLGADIYLFSLYKTFGPHLGAMVIRRPLMDFLGNQAHYFNEAYLAKWFVPAGPDHAQVAAASGVTAYFDKVHEYHFPSADSKHRAENVRTLFREAEASLLPTLLEFCGGDSRVRLLGPIEAIKRSATVSIQTLSATPREISERLAKKGIIAGAGHFYAVRLLEALGVNSAEGVLRLSFAHYSSPEEIQQLINALNEAL</sequence>
<keyword evidence="1" id="KW-0663">Pyridoxal phosphate</keyword>
<dbReference type="Gene3D" id="3.40.640.10">
    <property type="entry name" value="Type I PLP-dependent aspartate aminotransferase-like (Major domain)"/>
    <property type="match status" value="1"/>
</dbReference>
<organism evidence="3 4">
    <name type="scientific">Azotobacter vinelandii (strain DJ / ATCC BAA-1303)</name>
    <dbReference type="NCBI Taxonomy" id="322710"/>
    <lineage>
        <taxon>Bacteria</taxon>
        <taxon>Pseudomonadati</taxon>
        <taxon>Pseudomonadota</taxon>
        <taxon>Gammaproteobacteria</taxon>
        <taxon>Pseudomonadales</taxon>
        <taxon>Pseudomonadaceae</taxon>
        <taxon>Azotobacter</taxon>
    </lineage>
</organism>
<name>C1DKX7_AZOVD</name>
<dbReference type="Gene3D" id="3.90.1150.10">
    <property type="entry name" value="Aspartate Aminotransferase, domain 1"/>
    <property type="match status" value="1"/>
</dbReference>
<dbReference type="PANTHER" id="PTHR43586:SF21">
    <property type="entry name" value="PYRIDOXAL PHOSPHATE (PLP)-DEPENDENT ASPARTATE AMINOTRANSFERASE SUPERFAMILY"/>
    <property type="match status" value="1"/>
</dbReference>
<dbReference type="AlphaFoldDB" id="C1DKX7"/>
<dbReference type="OrthoDB" id="7592443at2"/>
<dbReference type="EMBL" id="CP001157">
    <property type="protein sequence ID" value="ACO78979.1"/>
    <property type="molecule type" value="Genomic_DNA"/>
</dbReference>